<keyword evidence="2" id="KW-1185">Reference proteome</keyword>
<dbReference type="Proteomes" id="UP000194003">
    <property type="component" value="Unassembled WGS sequence"/>
</dbReference>
<dbReference type="AlphaFoldDB" id="A0A1Y2K3X6"/>
<keyword evidence="1" id="KW-0449">Lipoprotein</keyword>
<evidence type="ECO:0000313" key="1">
    <source>
        <dbReference type="EMBL" id="OSM02357.1"/>
    </source>
</evidence>
<comment type="caution">
    <text evidence="1">The sequence shown here is derived from an EMBL/GenBank/DDBJ whole genome shotgun (WGS) entry which is preliminary data.</text>
</comment>
<sequence length="196" mass="22749">MVETLQRALFNHLREMTQKLYWRNPREWRKTDADGWQERVDELFDNPQSHQWRFQELDGAVGVEAIHLAFRESYEGDRVFAFAAGIGGMLMASYENKTEFFLFDLNSLDPQKLYNSARNLEIAFWKLTHMRSESGDLYLLSNEPGSLETNQDLSFERLAGKIIVIQDLLAQIVAQKTKRAIKQALQFIASSVFLPI</sequence>
<name>A0A1Y2K3X6_9PROT</name>
<reference evidence="1 2" key="1">
    <citation type="journal article" date="2016" name="BMC Genomics">
        <title>Combined genomic and structural analyses of a cultured magnetotactic bacterium reveals its niche adaptation to a dynamic environment.</title>
        <authorList>
            <person name="Araujo A.C."/>
            <person name="Morillo V."/>
            <person name="Cypriano J."/>
            <person name="Teixeira L.C."/>
            <person name="Leao P."/>
            <person name="Lyra S."/>
            <person name="Almeida L.G."/>
            <person name="Bazylinski D.A."/>
            <person name="Vasconcellos A.T."/>
            <person name="Abreu F."/>
            <person name="Lins U."/>
        </authorList>
    </citation>
    <scope>NUCLEOTIDE SEQUENCE [LARGE SCALE GENOMIC DNA]</scope>
    <source>
        <strain evidence="1 2">IT-1</strain>
    </source>
</reference>
<dbReference type="STRING" id="1434232.MAIT1_02490"/>
<evidence type="ECO:0000313" key="2">
    <source>
        <dbReference type="Proteomes" id="UP000194003"/>
    </source>
</evidence>
<accession>A0A1Y2K3X6</accession>
<gene>
    <name evidence="1" type="ORF">MAIT1_02490</name>
</gene>
<dbReference type="EMBL" id="LVJN01000020">
    <property type="protein sequence ID" value="OSM02357.1"/>
    <property type="molecule type" value="Genomic_DNA"/>
</dbReference>
<organism evidence="1 2">
    <name type="scientific">Magnetofaba australis IT-1</name>
    <dbReference type="NCBI Taxonomy" id="1434232"/>
    <lineage>
        <taxon>Bacteria</taxon>
        <taxon>Pseudomonadati</taxon>
        <taxon>Pseudomonadota</taxon>
        <taxon>Magnetococcia</taxon>
        <taxon>Magnetococcales</taxon>
        <taxon>Magnetococcaceae</taxon>
        <taxon>Magnetofaba</taxon>
    </lineage>
</organism>
<proteinExistence type="predicted"/>
<protein>
    <submittedName>
        <fullName evidence="1">Putative lipoprotein</fullName>
    </submittedName>
</protein>